<proteinExistence type="inferred from homology"/>
<comment type="subcellular location">
    <subcellularLocation>
        <location evidence="3">Cytoplasm</location>
    </subcellularLocation>
    <text evidence="3">The tmRNA-SmpB complex associates with stalled 70S ribosomes.</text>
</comment>
<dbReference type="EMBL" id="FWEV01000057">
    <property type="protein sequence ID" value="SLM28738.1"/>
    <property type="molecule type" value="Genomic_DNA"/>
</dbReference>
<dbReference type="OrthoDB" id="9805462at2"/>
<evidence type="ECO:0000313" key="4">
    <source>
        <dbReference type="EMBL" id="SLM28738.1"/>
    </source>
</evidence>
<dbReference type="PANTHER" id="PTHR30308:SF2">
    <property type="entry name" value="SSRA-BINDING PROTEIN"/>
    <property type="match status" value="1"/>
</dbReference>
<name>A0A1W1H8N9_9BACT</name>
<dbReference type="Proteomes" id="UP000191931">
    <property type="component" value="Unassembled WGS sequence"/>
</dbReference>
<comment type="function">
    <text evidence="3">Required for rescue of stalled ribosomes mediated by trans-translation. Binds to transfer-messenger RNA (tmRNA), required for stable association of tmRNA with ribosomes. tmRNA and SmpB together mimic tRNA shape, replacing the anticodon stem-loop with SmpB. tmRNA is encoded by the ssrA gene; the 2 termini fold to resemble tRNA(Ala) and it encodes a 'tag peptide', a short internal open reading frame. During trans-translation Ala-aminoacylated tmRNA acts like a tRNA, entering the A-site of stalled ribosomes, displacing the stalled mRNA. The ribosome then switches to translate the ORF on the tmRNA; the nascent peptide is terminated with the 'tag peptide' encoded by the tmRNA and targeted for degradation. The ribosome is freed to recommence translation, which seems to be the essential function of trans-translation.</text>
</comment>
<evidence type="ECO:0000256" key="3">
    <source>
        <dbReference type="HAMAP-Rule" id="MF_00023"/>
    </source>
</evidence>
<dbReference type="AlphaFoldDB" id="A0A1W1H8N9"/>
<dbReference type="InterPro" id="IPR000037">
    <property type="entry name" value="SsrA-bd_prot"/>
</dbReference>
<reference evidence="4 5" key="1">
    <citation type="submission" date="2017-03" db="EMBL/GenBank/DDBJ databases">
        <authorList>
            <person name="Afonso C.L."/>
            <person name="Miller P.J."/>
            <person name="Scott M.A."/>
            <person name="Spackman E."/>
            <person name="Goraichik I."/>
            <person name="Dimitrov K.M."/>
            <person name="Suarez D.L."/>
            <person name="Swayne D.E."/>
        </authorList>
    </citation>
    <scope>NUCLEOTIDE SEQUENCE [LARGE SCALE GENOMIC DNA]</scope>
    <source>
        <strain evidence="4">PRJEB14757</strain>
    </source>
</reference>
<protein>
    <recommendedName>
        <fullName evidence="3">SsrA-binding protein</fullName>
    </recommendedName>
    <alternativeName>
        <fullName evidence="3">Small protein B</fullName>
    </alternativeName>
</protein>
<accession>A0A1W1H8N9</accession>
<dbReference type="RefSeq" id="WP_080799008.1">
    <property type="nucleotide sequence ID" value="NZ_LT828540.1"/>
</dbReference>
<dbReference type="PROSITE" id="PS01317">
    <property type="entry name" value="SSRP"/>
    <property type="match status" value="1"/>
</dbReference>
<dbReference type="GO" id="GO:0070929">
    <property type="term" value="P:trans-translation"/>
    <property type="evidence" value="ECO:0007669"/>
    <property type="project" value="UniProtKB-UniRule"/>
</dbReference>
<dbReference type="NCBIfam" id="TIGR00086">
    <property type="entry name" value="smpB"/>
    <property type="match status" value="1"/>
</dbReference>
<dbReference type="Gene3D" id="2.40.280.10">
    <property type="match status" value="1"/>
</dbReference>
<keyword evidence="2 3" id="KW-0694">RNA-binding</keyword>
<organism evidence="4 5">
    <name type="scientific">Desulfamplus magnetovallimortis</name>
    <dbReference type="NCBI Taxonomy" id="1246637"/>
    <lineage>
        <taxon>Bacteria</taxon>
        <taxon>Pseudomonadati</taxon>
        <taxon>Thermodesulfobacteriota</taxon>
        <taxon>Desulfobacteria</taxon>
        <taxon>Desulfobacterales</taxon>
        <taxon>Desulfobacteraceae</taxon>
        <taxon>Desulfamplus</taxon>
    </lineage>
</organism>
<evidence type="ECO:0000256" key="2">
    <source>
        <dbReference type="ARBA" id="ARBA00022884"/>
    </source>
</evidence>
<sequence>MQSDHIKIIANNKKARHDYHISDEVEAGIVLVGTEVKSIREGRVNLKDAYADIKNGEVFLKQMHITPYKYAYYDNHEPLRSRKLLLHSREIKKLTGKVAERGFTIVPLKVYFKNGKIKVQIGLAKGKKIYDKRESIKTREVNRELDRERKKYS</sequence>
<dbReference type="GO" id="GO:0003723">
    <property type="term" value="F:RNA binding"/>
    <property type="evidence" value="ECO:0007669"/>
    <property type="project" value="UniProtKB-UniRule"/>
</dbReference>
<dbReference type="STRING" id="1246637.MTBBW1_150009"/>
<dbReference type="GO" id="GO:0005829">
    <property type="term" value="C:cytosol"/>
    <property type="evidence" value="ECO:0007669"/>
    <property type="project" value="TreeGrafter"/>
</dbReference>
<evidence type="ECO:0000313" key="5">
    <source>
        <dbReference type="Proteomes" id="UP000191931"/>
    </source>
</evidence>
<dbReference type="InterPro" id="IPR020081">
    <property type="entry name" value="SsrA-bd_prot_CS"/>
</dbReference>
<dbReference type="HAMAP" id="MF_00023">
    <property type="entry name" value="SmpB"/>
    <property type="match status" value="1"/>
</dbReference>
<dbReference type="CDD" id="cd09294">
    <property type="entry name" value="SmpB"/>
    <property type="match status" value="1"/>
</dbReference>
<dbReference type="Pfam" id="PF01668">
    <property type="entry name" value="SmpB"/>
    <property type="match status" value="1"/>
</dbReference>
<keyword evidence="1 3" id="KW-0963">Cytoplasm</keyword>
<evidence type="ECO:0000256" key="1">
    <source>
        <dbReference type="ARBA" id="ARBA00022490"/>
    </source>
</evidence>
<gene>
    <name evidence="3 4" type="primary">smpB</name>
    <name evidence="4" type="ORF">MTBBW1_150009</name>
</gene>
<dbReference type="NCBIfam" id="NF003843">
    <property type="entry name" value="PRK05422.1"/>
    <property type="match status" value="1"/>
</dbReference>
<keyword evidence="5" id="KW-1185">Reference proteome</keyword>
<comment type="similarity">
    <text evidence="3">Belongs to the SmpB family.</text>
</comment>
<dbReference type="PANTHER" id="PTHR30308">
    <property type="entry name" value="TMRNA-BINDING COMPONENT OF TRANS-TRANSLATION TAGGING COMPLEX"/>
    <property type="match status" value="1"/>
</dbReference>
<dbReference type="GO" id="GO:0070930">
    <property type="term" value="P:trans-translation-dependent protein tagging"/>
    <property type="evidence" value="ECO:0007669"/>
    <property type="project" value="TreeGrafter"/>
</dbReference>
<dbReference type="InterPro" id="IPR023620">
    <property type="entry name" value="SmpB"/>
</dbReference>
<dbReference type="SUPFAM" id="SSF74982">
    <property type="entry name" value="Small protein B (SmpB)"/>
    <property type="match status" value="1"/>
</dbReference>